<dbReference type="Proteomes" id="UP000192247">
    <property type="component" value="Unassembled WGS sequence"/>
</dbReference>
<dbReference type="EMBL" id="MNPL01008721">
    <property type="protein sequence ID" value="OQR74115.1"/>
    <property type="molecule type" value="Genomic_DNA"/>
</dbReference>
<dbReference type="InParanoid" id="A0A1V9XKR6"/>
<feature type="region of interest" description="Disordered" evidence="1">
    <location>
        <begin position="53"/>
        <end position="120"/>
    </location>
</feature>
<feature type="compositionally biased region" description="Basic and acidic residues" evidence="1">
    <location>
        <begin position="76"/>
        <end position="120"/>
    </location>
</feature>
<comment type="caution">
    <text evidence="2">The sequence shown here is derived from an EMBL/GenBank/DDBJ whole genome shotgun (WGS) entry which is preliminary data.</text>
</comment>
<accession>A0A1V9XKR6</accession>
<proteinExistence type="predicted"/>
<gene>
    <name evidence="2" type="ORF">BIW11_09295</name>
</gene>
<evidence type="ECO:0000313" key="2">
    <source>
        <dbReference type="EMBL" id="OQR74115.1"/>
    </source>
</evidence>
<organism evidence="2 3">
    <name type="scientific">Tropilaelaps mercedesae</name>
    <dbReference type="NCBI Taxonomy" id="418985"/>
    <lineage>
        <taxon>Eukaryota</taxon>
        <taxon>Metazoa</taxon>
        <taxon>Ecdysozoa</taxon>
        <taxon>Arthropoda</taxon>
        <taxon>Chelicerata</taxon>
        <taxon>Arachnida</taxon>
        <taxon>Acari</taxon>
        <taxon>Parasitiformes</taxon>
        <taxon>Mesostigmata</taxon>
        <taxon>Gamasina</taxon>
        <taxon>Dermanyssoidea</taxon>
        <taxon>Laelapidae</taxon>
        <taxon>Tropilaelaps</taxon>
    </lineage>
</organism>
<protein>
    <submittedName>
        <fullName evidence="2">Uncharacterized protein</fullName>
    </submittedName>
</protein>
<name>A0A1V9XKR6_9ACAR</name>
<feature type="non-terminal residue" evidence="2">
    <location>
        <position position="1"/>
    </location>
</feature>
<keyword evidence="3" id="KW-1185">Reference proteome</keyword>
<evidence type="ECO:0000256" key="1">
    <source>
        <dbReference type="SAM" id="MobiDB-lite"/>
    </source>
</evidence>
<evidence type="ECO:0000313" key="3">
    <source>
        <dbReference type="Proteomes" id="UP000192247"/>
    </source>
</evidence>
<reference evidence="2 3" key="1">
    <citation type="journal article" date="2017" name="Gigascience">
        <title>Draft genome of the honey bee ectoparasitic mite, Tropilaelaps mercedesae, is shaped by the parasitic life history.</title>
        <authorList>
            <person name="Dong X."/>
            <person name="Armstrong S.D."/>
            <person name="Xia D."/>
            <person name="Makepeace B.L."/>
            <person name="Darby A.C."/>
            <person name="Kadowaki T."/>
        </authorList>
    </citation>
    <scope>NUCLEOTIDE SEQUENCE [LARGE SCALE GENOMIC DNA]</scope>
    <source>
        <strain evidence="2">Wuxi-XJTLU</strain>
    </source>
</reference>
<dbReference type="AlphaFoldDB" id="A0A1V9XKR6"/>
<sequence length="120" mass="13750">GSPAPSALLRKTVSESNLGKTIRLDADEFIKLEDVRQLHKPIYKTFPTRQSWPQMTISAPMPGLAGTLSPFTPAEEIERLSRKRKMSDPAEHTEEKTPRRENEECDRTKSHQKHAERNRT</sequence>